<name>A0A1A9WNL9_9MUSC</name>
<feature type="region of interest" description="Disordered" evidence="1">
    <location>
        <begin position="317"/>
        <end position="342"/>
    </location>
</feature>
<evidence type="ECO:0000259" key="2">
    <source>
        <dbReference type="PROSITE" id="PS00036"/>
    </source>
</evidence>
<reference evidence="4" key="1">
    <citation type="submission" date="2014-03" db="EMBL/GenBank/DDBJ databases">
        <authorList>
            <person name="Aksoy S."/>
            <person name="Warren W."/>
            <person name="Wilson R.K."/>
        </authorList>
    </citation>
    <scope>NUCLEOTIDE SEQUENCE [LARGE SCALE GENOMIC DNA]</scope>
    <source>
        <strain evidence="4">IAEA</strain>
    </source>
</reference>
<evidence type="ECO:0000313" key="3">
    <source>
        <dbReference type="EnsemblMetazoa" id="GBRI026248-PA"/>
    </source>
</evidence>
<accession>A0A1A9WNL9</accession>
<dbReference type="Proteomes" id="UP000091820">
    <property type="component" value="Unassembled WGS sequence"/>
</dbReference>
<evidence type="ECO:0000313" key="4">
    <source>
        <dbReference type="Proteomes" id="UP000091820"/>
    </source>
</evidence>
<dbReference type="EnsemblMetazoa" id="GBRI026248-RA">
    <property type="protein sequence ID" value="GBRI026248-PA"/>
    <property type="gene ID" value="GBRI026248"/>
</dbReference>
<sequence>METEKDLLNELLFDTNVVSLTDQTISNNINILQFDNNNNNKNNNDSNNSCTSTTVNTAISSKKNSNDDNKNKMEANMFGDNDMNDVYDTESLFKILPSSQQYDETMLMDELLKTEENDICNEIRESTVFSNNDNDRLSVSQCFLNSQTDDILLTNFFAIEQRKPMEDEIFKAEPVTYNYNLLPDDVPMEMASDYLNSENCTPPPEQQQTFNISSNVQCSPMEIDLTSIIKEQQQPVKKKLCLDIKKISNSQDNPATTLDTPSVIEYITQDFSEATVINVQSVDTIKKQLEDSCSDFSELSDNIEDYLPPTPCSSFSATNQSTFTDEPNSPCSSSKTQTQQYHSLRTVSSTKRRRGRPAKVHSDFPDESVLRNMNKIDQQKYLDRHKNNEASRKSRLKTKERELQLIEEEKELQIKYNDLEQFLETQRKIEDKLRRALKRRHFDGHF</sequence>
<dbReference type="GO" id="GO:0003700">
    <property type="term" value="F:DNA-binding transcription factor activity"/>
    <property type="evidence" value="ECO:0007669"/>
    <property type="project" value="InterPro"/>
</dbReference>
<feature type="compositionally biased region" description="Low complexity" evidence="1">
    <location>
        <begin position="38"/>
        <end position="63"/>
    </location>
</feature>
<dbReference type="PROSITE" id="PS00036">
    <property type="entry name" value="BZIP_BASIC"/>
    <property type="match status" value="1"/>
</dbReference>
<feature type="domain" description="BZIP" evidence="2">
    <location>
        <begin position="384"/>
        <end position="397"/>
    </location>
</feature>
<evidence type="ECO:0000256" key="1">
    <source>
        <dbReference type="SAM" id="MobiDB-lite"/>
    </source>
</evidence>
<dbReference type="VEuPathDB" id="VectorBase:GBRI026248"/>
<dbReference type="InterPro" id="IPR004827">
    <property type="entry name" value="bZIP"/>
</dbReference>
<protein>
    <recommendedName>
        <fullName evidence="2">BZIP domain-containing protein</fullName>
    </recommendedName>
</protein>
<dbReference type="AlphaFoldDB" id="A0A1A9WNL9"/>
<organism evidence="3 4">
    <name type="scientific">Glossina brevipalpis</name>
    <dbReference type="NCBI Taxonomy" id="37001"/>
    <lineage>
        <taxon>Eukaryota</taxon>
        <taxon>Metazoa</taxon>
        <taxon>Ecdysozoa</taxon>
        <taxon>Arthropoda</taxon>
        <taxon>Hexapoda</taxon>
        <taxon>Insecta</taxon>
        <taxon>Pterygota</taxon>
        <taxon>Neoptera</taxon>
        <taxon>Endopterygota</taxon>
        <taxon>Diptera</taxon>
        <taxon>Brachycera</taxon>
        <taxon>Muscomorpha</taxon>
        <taxon>Hippoboscoidea</taxon>
        <taxon>Glossinidae</taxon>
        <taxon>Glossina</taxon>
    </lineage>
</organism>
<keyword evidence="4" id="KW-1185">Reference proteome</keyword>
<feature type="region of interest" description="Disordered" evidence="1">
    <location>
        <begin position="38"/>
        <end position="71"/>
    </location>
</feature>
<reference evidence="3" key="2">
    <citation type="submission" date="2020-05" db="UniProtKB">
        <authorList>
            <consortium name="EnsemblMetazoa"/>
        </authorList>
    </citation>
    <scope>IDENTIFICATION</scope>
    <source>
        <strain evidence="3">IAEA</strain>
    </source>
</reference>
<proteinExistence type="predicted"/>